<reference evidence="2 3" key="1">
    <citation type="submission" date="2012-04" db="EMBL/GenBank/DDBJ databases">
        <title>The Genome Sequence of Saprolegnia declina VS20.</title>
        <authorList>
            <consortium name="The Broad Institute Genome Sequencing Platform"/>
            <person name="Russ C."/>
            <person name="Nusbaum C."/>
            <person name="Tyler B."/>
            <person name="van West P."/>
            <person name="Dieguez-Uribeondo J."/>
            <person name="de Bruijn I."/>
            <person name="Tripathy S."/>
            <person name="Jiang R."/>
            <person name="Young S.K."/>
            <person name="Zeng Q."/>
            <person name="Gargeya S."/>
            <person name="Fitzgerald M."/>
            <person name="Haas B."/>
            <person name="Abouelleil A."/>
            <person name="Alvarado L."/>
            <person name="Arachchi H.M."/>
            <person name="Berlin A."/>
            <person name="Chapman S.B."/>
            <person name="Goldberg J."/>
            <person name="Griggs A."/>
            <person name="Gujja S."/>
            <person name="Hansen M."/>
            <person name="Howarth C."/>
            <person name="Imamovic A."/>
            <person name="Larimer J."/>
            <person name="McCowen C."/>
            <person name="Montmayeur A."/>
            <person name="Murphy C."/>
            <person name="Neiman D."/>
            <person name="Pearson M."/>
            <person name="Priest M."/>
            <person name="Roberts A."/>
            <person name="Saif S."/>
            <person name="Shea T."/>
            <person name="Sisk P."/>
            <person name="Sykes S."/>
            <person name="Wortman J."/>
            <person name="Nusbaum C."/>
            <person name="Birren B."/>
        </authorList>
    </citation>
    <scope>NUCLEOTIDE SEQUENCE [LARGE SCALE GENOMIC DNA]</scope>
    <source>
        <strain evidence="2 3">VS20</strain>
    </source>
</reference>
<feature type="transmembrane region" description="Helical" evidence="1">
    <location>
        <begin position="240"/>
        <end position="264"/>
    </location>
</feature>
<dbReference type="Proteomes" id="UP000030762">
    <property type="component" value="Unassembled WGS sequence"/>
</dbReference>
<dbReference type="EMBL" id="JH767160">
    <property type="protein sequence ID" value="EQC33354.1"/>
    <property type="molecule type" value="Genomic_DNA"/>
</dbReference>
<evidence type="ECO:0000313" key="2">
    <source>
        <dbReference type="EMBL" id="EQC33354.1"/>
    </source>
</evidence>
<dbReference type="RefSeq" id="XP_008613477.1">
    <property type="nucleotide sequence ID" value="XM_008615255.1"/>
</dbReference>
<dbReference type="OrthoDB" id="156765at2759"/>
<evidence type="ECO:0000313" key="3">
    <source>
        <dbReference type="Proteomes" id="UP000030762"/>
    </source>
</evidence>
<keyword evidence="1" id="KW-0812">Transmembrane</keyword>
<keyword evidence="3" id="KW-1185">Reference proteome</keyword>
<organism evidence="2 3">
    <name type="scientific">Saprolegnia diclina (strain VS20)</name>
    <dbReference type="NCBI Taxonomy" id="1156394"/>
    <lineage>
        <taxon>Eukaryota</taxon>
        <taxon>Sar</taxon>
        <taxon>Stramenopiles</taxon>
        <taxon>Oomycota</taxon>
        <taxon>Saprolegniomycetes</taxon>
        <taxon>Saprolegniales</taxon>
        <taxon>Saprolegniaceae</taxon>
        <taxon>Saprolegnia</taxon>
    </lineage>
</organism>
<keyword evidence="1" id="KW-1133">Transmembrane helix</keyword>
<dbReference type="OMA" id="HEHASVW"/>
<gene>
    <name evidence="2" type="ORF">SDRG_09330</name>
</gene>
<feature type="transmembrane region" description="Helical" evidence="1">
    <location>
        <begin position="342"/>
        <end position="375"/>
    </location>
</feature>
<sequence length="497" mass="56054">MNVSWYPKAALTEQSSSVVPLSPSGPSGSVGPPRLGRRRLVYYTTLAVWVFLSLNSFLDPFKTLYGYYVTTDSHEHASVWAIHVANAFNNMSSTVCDQRGPFLNCYFELPVFGVGTLAGAVCRSFYPVDKGDAQHIAFAWHDGGITQIRSFSKDLLRCCLLFIVAYFRVTSIYYPIWLVFKRQGQPFWTWAGGRHMGLVLHKRERRCLVVLFLLSFEALLSTEDIVMFCQHAVYTVPTSYTTIILTYMSITRIIWPSAFLLLALSRLLEWLLGPKYAFALSEDLFLLGAPVVWFYLPSYVTTQGMKLFQGYRWTGVVVHHYANTIHNAYSHQKDSWTLYMELFGYFTLLSSTFTIVLGFVWQSVTHMTSILAFLLSHQRYRREHALKDTTGTLENVLHGAADGLSPEIAYQVTKAKWPRSHRCEGMNLASEGLLCLVYGSTQVLATIEWGFVGPVFNPQGHAAVIEGNSVSFRPNVTRDTLSSITSTPTRVGIPDLI</sequence>
<feature type="transmembrane region" description="Helical" evidence="1">
    <location>
        <begin position="276"/>
        <end position="296"/>
    </location>
</feature>
<proteinExistence type="predicted"/>
<feature type="transmembrane region" description="Helical" evidence="1">
    <location>
        <begin position="40"/>
        <end position="58"/>
    </location>
</feature>
<dbReference type="GeneID" id="19950057"/>
<evidence type="ECO:0000256" key="1">
    <source>
        <dbReference type="SAM" id="Phobius"/>
    </source>
</evidence>
<dbReference type="AlphaFoldDB" id="T0Q661"/>
<feature type="transmembrane region" description="Helical" evidence="1">
    <location>
        <begin position="160"/>
        <end position="180"/>
    </location>
</feature>
<protein>
    <submittedName>
        <fullName evidence="2">Uncharacterized protein</fullName>
    </submittedName>
</protein>
<keyword evidence="1" id="KW-0472">Membrane</keyword>
<accession>T0Q661</accession>
<name>T0Q661_SAPDV</name>
<dbReference type="VEuPathDB" id="FungiDB:SDRG_09330"/>
<dbReference type="InParanoid" id="T0Q661"/>